<accession>A0ACC0VYJ6</accession>
<proteinExistence type="predicted"/>
<reference evidence="1 2" key="1">
    <citation type="journal article" date="2022" name="bioRxiv">
        <title>The genome of the oomycete Peronosclerospora sorghi, a cosmopolitan pathogen of maize and sorghum, is inflated with dispersed pseudogenes.</title>
        <authorList>
            <person name="Fletcher K."/>
            <person name="Martin F."/>
            <person name="Isakeit T."/>
            <person name="Cavanaugh K."/>
            <person name="Magill C."/>
            <person name="Michelmore R."/>
        </authorList>
    </citation>
    <scope>NUCLEOTIDE SEQUENCE [LARGE SCALE GENOMIC DNA]</scope>
    <source>
        <strain evidence="1">P6</strain>
    </source>
</reference>
<sequence length="328" mass="36920">MPPTRLVYVLSPAKTLDFSTSSIVECSQPRLLSHTHTLVKQLRHLSPAKLQSLLGVSGDLAKLNFDRFQQFDTTNTATEASQPRATLKPAVVAFHGPAYQALDASSLSESDLAFAQTHLRILCGLYGLLRPLDLIQPYRLEMGHKLVTPRGTSLYDFWHDTLVAELKALYEDEEATDEIKQERVLVNLASQEYFKSLPRAALETAGISVVECVFKDDGRIKSVYAKRARGLMVKYLIEHRVHSVADLSGFHLEGYKFSPSASSDNTFVFTRTAADQKRAQEARTTHATRRRERKRRAPIPHADVFVPTVDTLRRPKQRETSSVRTCQQ</sequence>
<evidence type="ECO:0000313" key="2">
    <source>
        <dbReference type="Proteomes" id="UP001163321"/>
    </source>
</evidence>
<dbReference type="EMBL" id="CM047584">
    <property type="protein sequence ID" value="KAI9911445.1"/>
    <property type="molecule type" value="Genomic_DNA"/>
</dbReference>
<name>A0ACC0VYJ6_9STRA</name>
<protein>
    <submittedName>
        <fullName evidence="1">Uncharacterized protein</fullName>
    </submittedName>
</protein>
<keyword evidence="2" id="KW-1185">Reference proteome</keyword>
<comment type="caution">
    <text evidence="1">The sequence shown here is derived from an EMBL/GenBank/DDBJ whole genome shotgun (WGS) entry which is preliminary data.</text>
</comment>
<gene>
    <name evidence="1" type="ORF">PsorP6_009761</name>
</gene>
<organism evidence="1 2">
    <name type="scientific">Peronosclerospora sorghi</name>
    <dbReference type="NCBI Taxonomy" id="230839"/>
    <lineage>
        <taxon>Eukaryota</taxon>
        <taxon>Sar</taxon>
        <taxon>Stramenopiles</taxon>
        <taxon>Oomycota</taxon>
        <taxon>Peronosporomycetes</taxon>
        <taxon>Peronosporales</taxon>
        <taxon>Peronosporaceae</taxon>
        <taxon>Peronosclerospora</taxon>
    </lineage>
</organism>
<evidence type="ECO:0000313" key="1">
    <source>
        <dbReference type="EMBL" id="KAI9911445.1"/>
    </source>
</evidence>
<dbReference type="Proteomes" id="UP001163321">
    <property type="component" value="Chromosome 5"/>
</dbReference>